<organism evidence="2 3">
    <name type="scientific">Alicyclobacillus acidocaldarius (strain Tc-4-1)</name>
    <name type="common">Bacillus acidocaldarius</name>
    <dbReference type="NCBI Taxonomy" id="1048834"/>
    <lineage>
        <taxon>Bacteria</taxon>
        <taxon>Bacillati</taxon>
        <taxon>Bacillota</taxon>
        <taxon>Bacilli</taxon>
        <taxon>Bacillales</taxon>
        <taxon>Alicyclobacillaceae</taxon>
        <taxon>Alicyclobacillus</taxon>
    </lineage>
</organism>
<dbReference type="STRING" id="1048834.TC41_2789"/>
<feature type="transmembrane region" description="Helical" evidence="1">
    <location>
        <begin position="240"/>
        <end position="263"/>
    </location>
</feature>
<reference evidence="3" key="2">
    <citation type="submission" date="2011-06" db="EMBL/GenBank/DDBJ databases">
        <title>The complete genome sequence of Alicyclobacillus acidocaldarius sp. Tc-4-1.</title>
        <authorList>
            <person name="Chen Y."/>
            <person name="He Y."/>
            <person name="Dong Z."/>
            <person name="Hu S."/>
        </authorList>
    </citation>
    <scope>NUCLEOTIDE SEQUENCE [LARGE SCALE GENOMIC DNA]</scope>
    <source>
        <strain evidence="3">Tc-4-1</strain>
    </source>
</reference>
<gene>
    <name evidence="2" type="ordered locus">TC41_2789</name>
</gene>
<evidence type="ECO:0008006" key="4">
    <source>
        <dbReference type="Google" id="ProtNLM"/>
    </source>
</evidence>
<dbReference type="OrthoDB" id="3276839at2"/>
<feature type="transmembrane region" description="Helical" evidence="1">
    <location>
        <begin position="200"/>
        <end position="219"/>
    </location>
</feature>
<feature type="transmembrane region" description="Helical" evidence="1">
    <location>
        <begin position="100"/>
        <end position="118"/>
    </location>
</feature>
<feature type="transmembrane region" description="Helical" evidence="1">
    <location>
        <begin position="339"/>
        <end position="358"/>
    </location>
</feature>
<name>F8IJG9_ALIAT</name>
<feature type="transmembrane region" description="Helical" evidence="1">
    <location>
        <begin position="394"/>
        <end position="413"/>
    </location>
</feature>
<evidence type="ECO:0000313" key="2">
    <source>
        <dbReference type="EMBL" id="AEJ44682.1"/>
    </source>
</evidence>
<dbReference type="PATRIC" id="fig|1048834.4.peg.2648"/>
<evidence type="ECO:0000313" key="3">
    <source>
        <dbReference type="Proteomes" id="UP000000292"/>
    </source>
</evidence>
<dbReference type="HOGENOM" id="CLU_038353_0_0_9"/>
<dbReference type="EMBL" id="CP002902">
    <property type="protein sequence ID" value="AEJ44682.1"/>
    <property type="molecule type" value="Genomic_DNA"/>
</dbReference>
<dbReference type="RefSeq" id="WP_014465509.1">
    <property type="nucleotide sequence ID" value="NC_017167.1"/>
</dbReference>
<feature type="transmembrane region" description="Helical" evidence="1">
    <location>
        <begin position="130"/>
        <end position="150"/>
    </location>
</feature>
<proteinExistence type="predicted"/>
<dbReference type="eggNOG" id="COG1807">
    <property type="taxonomic scope" value="Bacteria"/>
</dbReference>
<dbReference type="Proteomes" id="UP000000292">
    <property type="component" value="Chromosome"/>
</dbReference>
<feature type="transmembrane region" description="Helical" evidence="1">
    <location>
        <begin position="21"/>
        <end position="41"/>
    </location>
</feature>
<evidence type="ECO:0000256" key="1">
    <source>
        <dbReference type="SAM" id="Phobius"/>
    </source>
</evidence>
<keyword evidence="1" id="KW-1133">Transmembrane helix</keyword>
<keyword evidence="1" id="KW-0472">Membrane</keyword>
<feature type="transmembrane region" description="Helical" evidence="1">
    <location>
        <begin position="156"/>
        <end position="172"/>
    </location>
</feature>
<keyword evidence="1" id="KW-0812">Transmembrane</keyword>
<accession>F8IJG9</accession>
<sequence length="438" mass="49737">MTKWVELSMTNASVPRKHRSGWVLSAIVFAAEFVFGCYLYAVQGDLQEDALSRVANAFYVLFSRDPHLGAIGFVWNPLPSMFELPPVALWRWFPPIASDALAGVFVTSVASAAMAFALHRALLWAEVSKVTSFVVVLCLALHPFMFLYGANGMSEMIFACFLVICLLNYLSWKDDYAVSRLVIAGCALAMAFWARYEAVAFGVGLFAVVLSDALRRAPADAQVRLLMSRRAYRRFRSQERLWYAAATAIVLLLPAVYSGIVWMVLNAEIMHDPFYFLHSAYSNLSLTSMLSSASKYRSIEHHPVRVLLFMWQRIWIFVIPVGMVLVYRLTRGRLVRWETLQLLVLAASIPSLQFFLLLHGASYGWLRFFFYPLPIAVAWWTYEMRLDAIQLGRWWRGLAQVAMALSIVISGGFTGRIMERNATVAPEEYSLIHMDKMR</sequence>
<dbReference type="KEGG" id="aad:TC41_2789"/>
<reference evidence="2 3" key="1">
    <citation type="journal article" date="2011" name="J. Bacteriol.">
        <title>Complete Genome Sequence of Alicyclobacillus acidocaldarius Strain Tc-4-1.</title>
        <authorList>
            <person name="Chen Y."/>
            <person name="He Y."/>
            <person name="Zhang B."/>
            <person name="Yang J."/>
            <person name="Li W."/>
            <person name="Dong Z."/>
            <person name="Hu S."/>
        </authorList>
    </citation>
    <scope>NUCLEOTIDE SEQUENCE [LARGE SCALE GENOMIC DNA]</scope>
    <source>
        <strain evidence="2 3">Tc-4-1</strain>
    </source>
</reference>
<protein>
    <recommendedName>
        <fullName evidence="4">Glycosyltransferase RgtA/B/C/D-like domain-containing protein</fullName>
    </recommendedName>
</protein>
<dbReference type="AlphaFoldDB" id="F8IJG9"/>
<feature type="transmembrane region" description="Helical" evidence="1">
    <location>
        <begin position="306"/>
        <end position="327"/>
    </location>
</feature>
<feature type="transmembrane region" description="Helical" evidence="1">
    <location>
        <begin position="177"/>
        <end position="194"/>
    </location>
</feature>